<dbReference type="InterPro" id="IPR004604">
    <property type="entry name" value="DNA_recomb/repair_RecN"/>
</dbReference>
<organism evidence="11 12">
    <name type="scientific">Fructilactobacillus hinvesii</name>
    <dbReference type="NCBI Taxonomy" id="2940300"/>
    <lineage>
        <taxon>Bacteria</taxon>
        <taxon>Bacillati</taxon>
        <taxon>Bacillota</taxon>
        <taxon>Bacilli</taxon>
        <taxon>Lactobacillales</taxon>
        <taxon>Lactobacillaceae</taxon>
        <taxon>Fructilactobacillus</taxon>
    </lineage>
</organism>
<feature type="domain" description="RecF/RecN/SMC N-terminal" evidence="10">
    <location>
        <begin position="1"/>
        <end position="509"/>
    </location>
</feature>
<protein>
    <recommendedName>
        <fullName evidence="3 9">DNA repair protein RecN</fullName>
    </recommendedName>
    <alternativeName>
        <fullName evidence="8 9">Recombination protein N</fullName>
    </alternativeName>
</protein>
<evidence type="ECO:0000256" key="5">
    <source>
        <dbReference type="ARBA" id="ARBA00022763"/>
    </source>
</evidence>
<comment type="similarity">
    <text evidence="2 9">Belongs to the RecN family.</text>
</comment>
<dbReference type="Pfam" id="PF02463">
    <property type="entry name" value="SMC_N"/>
    <property type="match status" value="1"/>
</dbReference>
<evidence type="ECO:0000313" key="11">
    <source>
        <dbReference type="EMBL" id="USS87554.1"/>
    </source>
</evidence>
<dbReference type="CDD" id="cd03241">
    <property type="entry name" value="ABC_RecN"/>
    <property type="match status" value="2"/>
</dbReference>
<evidence type="ECO:0000256" key="1">
    <source>
        <dbReference type="ARBA" id="ARBA00003618"/>
    </source>
</evidence>
<evidence type="ECO:0000256" key="6">
    <source>
        <dbReference type="ARBA" id="ARBA00022840"/>
    </source>
</evidence>
<name>A0ABY5BRR0_9LACO</name>
<evidence type="ECO:0000256" key="8">
    <source>
        <dbReference type="ARBA" id="ARBA00033408"/>
    </source>
</evidence>
<dbReference type="EMBL" id="CP097118">
    <property type="protein sequence ID" value="USS87554.1"/>
    <property type="molecule type" value="Genomic_DNA"/>
</dbReference>
<dbReference type="SUPFAM" id="SSF52540">
    <property type="entry name" value="P-loop containing nucleoside triphosphate hydrolases"/>
    <property type="match status" value="2"/>
</dbReference>
<evidence type="ECO:0000313" key="12">
    <source>
        <dbReference type="Proteomes" id="UP001057025"/>
    </source>
</evidence>
<evidence type="ECO:0000256" key="7">
    <source>
        <dbReference type="ARBA" id="ARBA00023204"/>
    </source>
</evidence>
<dbReference type="InterPro" id="IPR003395">
    <property type="entry name" value="RecF/RecN/SMC_N"/>
</dbReference>
<dbReference type="NCBIfam" id="TIGR00634">
    <property type="entry name" value="recN"/>
    <property type="match status" value="1"/>
</dbReference>
<keyword evidence="4" id="KW-0547">Nucleotide-binding</keyword>
<sequence length="567" mass="63056">MLKEISIKNFAIIEQLAVNFETGMTVLTGETGAGKSIIIDAVGLLAGGRGSQHFIRTGANKAVLQGLFQVPPAGIAEQKLDEFGIDHDDDNIILQRELYRNGRNICRVNGMLVNTTTLKQIGETLVDIYGQNEHQALMQPDQHLSLLDEFIGSKLQPTLAKYQTTFDKYQKISRALRNQSQNEKARAQRFDMLQYQVNEIEKADLTDGEEEELLRERDRLNNFQTISNSLSQSLADIEGDETISPLDMIGDSMGAIESVERLGDEFKQIAENIKGAYYMLQDATGEISNQLDSLEFDQGRLDEVEARLNTIFELKRKYGDSIEQILAYYDKISAELADMQAENHNGNDLEAQLKATETSLNQLGAQLMKIRHQGAKDLTKAIHQQLADLYMEKTEFEARFNSLPAGHFNATGIETVEFYLRTNPGEAMLPLNKIASGGELSRIMLALKTIFSRVQGVTSIIFDEVDTGVSGRVAQAIADKIHGISLKSQALCITHLPQVAAMADHQDYIEKHVDQNGRTETTIEPISGKKRVNELARMLAGTTVTKLTLEHAQELLNLAEKAKQAEA</sequence>
<dbReference type="Proteomes" id="UP001057025">
    <property type="component" value="Chromosome"/>
</dbReference>
<accession>A0ABY5BRR0</accession>
<keyword evidence="7 9" id="KW-0234">DNA repair</keyword>
<keyword evidence="12" id="KW-1185">Reference proteome</keyword>
<dbReference type="PANTHER" id="PTHR11059:SF0">
    <property type="entry name" value="DNA REPAIR PROTEIN RECN"/>
    <property type="match status" value="1"/>
</dbReference>
<evidence type="ECO:0000259" key="10">
    <source>
        <dbReference type="Pfam" id="PF02463"/>
    </source>
</evidence>
<proteinExistence type="inferred from homology"/>
<evidence type="ECO:0000256" key="4">
    <source>
        <dbReference type="ARBA" id="ARBA00022741"/>
    </source>
</evidence>
<dbReference type="PIRSF" id="PIRSF003128">
    <property type="entry name" value="RecN"/>
    <property type="match status" value="1"/>
</dbReference>
<evidence type="ECO:0000256" key="3">
    <source>
        <dbReference type="ARBA" id="ARBA00021315"/>
    </source>
</evidence>
<dbReference type="RefSeq" id="WP_252796850.1">
    <property type="nucleotide sequence ID" value="NZ_CP097118.1"/>
</dbReference>
<keyword evidence="5 9" id="KW-0227">DNA damage</keyword>
<evidence type="ECO:0000256" key="2">
    <source>
        <dbReference type="ARBA" id="ARBA00009441"/>
    </source>
</evidence>
<reference evidence="11" key="1">
    <citation type="submission" date="2022-05" db="EMBL/GenBank/DDBJ databases">
        <authorList>
            <person name="Oliphant S.A."/>
            <person name="Watson-Haigh N.S."/>
            <person name="Sumby K.M."/>
            <person name="Gardner J.M."/>
            <person name="Jiranek V."/>
        </authorList>
    </citation>
    <scope>NUCLEOTIDE SEQUENCE</scope>
    <source>
        <strain evidence="11">KI11_C11</strain>
    </source>
</reference>
<dbReference type="Gene3D" id="3.40.50.300">
    <property type="entry name" value="P-loop containing nucleotide triphosphate hydrolases"/>
    <property type="match status" value="2"/>
</dbReference>
<dbReference type="InterPro" id="IPR027417">
    <property type="entry name" value="P-loop_NTPase"/>
</dbReference>
<evidence type="ECO:0000256" key="9">
    <source>
        <dbReference type="PIRNR" id="PIRNR003128"/>
    </source>
</evidence>
<dbReference type="PANTHER" id="PTHR11059">
    <property type="entry name" value="DNA REPAIR PROTEIN RECN"/>
    <property type="match status" value="1"/>
</dbReference>
<comment type="function">
    <text evidence="1 9">May be involved in recombinational repair of damaged DNA.</text>
</comment>
<gene>
    <name evidence="11" type="primary">recN</name>
    <name evidence="11" type="ORF">M3M39_05380</name>
</gene>
<keyword evidence="6" id="KW-0067">ATP-binding</keyword>